<dbReference type="EMBL" id="RBNI01004287">
    <property type="protein sequence ID" value="RUP47631.1"/>
    <property type="molecule type" value="Genomic_DNA"/>
</dbReference>
<keyword evidence="2" id="KW-1185">Reference proteome</keyword>
<reference evidence="1 2" key="1">
    <citation type="journal article" date="2018" name="New Phytol.">
        <title>Phylogenomics of Endogonaceae and evolution of mycorrhizas within Mucoromycota.</title>
        <authorList>
            <person name="Chang Y."/>
            <person name="Desiro A."/>
            <person name="Na H."/>
            <person name="Sandor L."/>
            <person name="Lipzen A."/>
            <person name="Clum A."/>
            <person name="Barry K."/>
            <person name="Grigoriev I.V."/>
            <person name="Martin F.M."/>
            <person name="Stajich J.E."/>
            <person name="Smith M.E."/>
            <person name="Bonito G."/>
            <person name="Spatafora J.W."/>
        </authorList>
    </citation>
    <scope>NUCLEOTIDE SEQUENCE [LARGE SCALE GENOMIC DNA]</scope>
    <source>
        <strain evidence="1 2">GMNB39</strain>
    </source>
</reference>
<gene>
    <name evidence="1" type="ORF">BC936DRAFT_145513</name>
</gene>
<accession>A0A433DAI8</accession>
<comment type="caution">
    <text evidence="1">The sequence shown here is derived from an EMBL/GenBank/DDBJ whole genome shotgun (WGS) entry which is preliminary data.</text>
</comment>
<evidence type="ECO:0000313" key="2">
    <source>
        <dbReference type="Proteomes" id="UP000268093"/>
    </source>
</evidence>
<protein>
    <submittedName>
        <fullName evidence="1">Uncharacterized protein</fullName>
    </submittedName>
</protein>
<sequence length="319" mass="36062">MQEPTDSVVQPNTVPFAVQLDNELRQVFHALCSVEEFVSLEDAVSSEGRELDRDKHLTLILKDKQRIVHNSLTGLVNSVQALSICIDKGMLEGIHDVMKIADQNLRQLTAMMIAVQSLLRKESDRVNARQKQHLGFFIASMLGTGASWVKLPLFNIHPVASLKPVITMATPQQSLPTHSLTNTQHNDGMVTMEAGSKSVSGINGLLWGLFSNHWTFGFVVTFATLCAYRSFFQYRSIYRRAELLRHHEQAVARAVKELRKSCSYDEQITPDDDKGKLEAFVIRNLYPEYLFGAEGRLIVMKDCIDIEITIAKIQNWIFK</sequence>
<dbReference type="AlphaFoldDB" id="A0A433DAI8"/>
<name>A0A433DAI8_9FUNG</name>
<organism evidence="1 2">
    <name type="scientific">Jimgerdemannia flammicorona</name>
    <dbReference type="NCBI Taxonomy" id="994334"/>
    <lineage>
        <taxon>Eukaryota</taxon>
        <taxon>Fungi</taxon>
        <taxon>Fungi incertae sedis</taxon>
        <taxon>Mucoromycota</taxon>
        <taxon>Mucoromycotina</taxon>
        <taxon>Endogonomycetes</taxon>
        <taxon>Endogonales</taxon>
        <taxon>Endogonaceae</taxon>
        <taxon>Jimgerdemannia</taxon>
    </lineage>
</organism>
<evidence type="ECO:0000313" key="1">
    <source>
        <dbReference type="EMBL" id="RUP47631.1"/>
    </source>
</evidence>
<proteinExistence type="predicted"/>
<dbReference type="Proteomes" id="UP000268093">
    <property type="component" value="Unassembled WGS sequence"/>
</dbReference>